<feature type="region of interest" description="Disordered" evidence="1">
    <location>
        <begin position="27"/>
        <end position="54"/>
    </location>
</feature>
<accession>A0A0G4IRK7</accession>
<dbReference type="EMBL" id="CDSF01000080">
    <property type="protein sequence ID" value="CEO97827.1"/>
    <property type="molecule type" value="Genomic_DNA"/>
</dbReference>
<evidence type="ECO:0000313" key="3">
    <source>
        <dbReference type="EMBL" id="CEO97827.1"/>
    </source>
</evidence>
<keyword evidence="5" id="KW-1185">Reference proteome</keyword>
<feature type="chain" id="PRO_5035990727" evidence="2">
    <location>
        <begin position="20"/>
        <end position="159"/>
    </location>
</feature>
<name>A0A0G4IRK7_PLABS</name>
<dbReference type="EMBL" id="OVEO01000009">
    <property type="protein sequence ID" value="SPQ98378.1"/>
    <property type="molecule type" value="Genomic_DNA"/>
</dbReference>
<evidence type="ECO:0000313" key="5">
    <source>
        <dbReference type="Proteomes" id="UP000039324"/>
    </source>
</evidence>
<dbReference type="Proteomes" id="UP000039324">
    <property type="component" value="Unassembled WGS sequence"/>
</dbReference>
<protein>
    <submittedName>
        <fullName evidence="3">Uncharacterized protein</fullName>
    </submittedName>
</protein>
<evidence type="ECO:0000313" key="4">
    <source>
        <dbReference type="EMBL" id="SPQ98378.1"/>
    </source>
</evidence>
<keyword evidence="4" id="KW-0496">Mitochondrion</keyword>
<keyword evidence="2" id="KW-0732">Signal</keyword>
<gene>
    <name evidence="3" type="ORF">PBRA_005941</name>
    <name evidence="4" type="ORF">PLBR_LOCUS5593</name>
</gene>
<feature type="signal peptide" evidence="2">
    <location>
        <begin position="1"/>
        <end position="19"/>
    </location>
</feature>
<geneLocation type="mitochondrion" evidence="4"/>
<proteinExistence type="predicted"/>
<sequence>MGKAMLIVAVGAILLACYAVEGGGESSSETWSESMTSTHTTKDKYSTSSSSTSACTRGNYLIPTDECGNPIVVPFCDAAAVCRDACTVGVAAADTDNLKKLGKLTAFCLVRGAWVESWNGDTYGGSPLYVTRKSPGPGYSVEADITRALEFPVICQIAY</sequence>
<feature type="compositionally biased region" description="Low complexity" evidence="1">
    <location>
        <begin position="27"/>
        <end position="39"/>
    </location>
</feature>
<dbReference type="PROSITE" id="PS51257">
    <property type="entry name" value="PROKAR_LIPOPROTEIN"/>
    <property type="match status" value="1"/>
</dbReference>
<evidence type="ECO:0000256" key="2">
    <source>
        <dbReference type="SAM" id="SignalP"/>
    </source>
</evidence>
<dbReference type="AlphaFoldDB" id="A0A0G4IRK7"/>
<reference evidence="3 5" key="1">
    <citation type="submission" date="2015-02" db="EMBL/GenBank/DDBJ databases">
        <authorList>
            <person name="Chooi Y.-H."/>
        </authorList>
    </citation>
    <scope>NUCLEOTIDE SEQUENCE [LARGE SCALE GENOMIC DNA]</scope>
    <source>
        <strain evidence="3">E3</strain>
    </source>
</reference>
<organism evidence="3 5">
    <name type="scientific">Plasmodiophora brassicae</name>
    <name type="common">Clubroot disease agent</name>
    <dbReference type="NCBI Taxonomy" id="37360"/>
    <lineage>
        <taxon>Eukaryota</taxon>
        <taxon>Sar</taxon>
        <taxon>Rhizaria</taxon>
        <taxon>Endomyxa</taxon>
        <taxon>Phytomyxea</taxon>
        <taxon>Plasmodiophorida</taxon>
        <taxon>Plasmodiophoridae</taxon>
        <taxon>Plasmodiophora</taxon>
    </lineage>
</organism>
<evidence type="ECO:0000313" key="6">
    <source>
        <dbReference type="Proteomes" id="UP000290189"/>
    </source>
</evidence>
<evidence type="ECO:0000256" key="1">
    <source>
        <dbReference type="SAM" id="MobiDB-lite"/>
    </source>
</evidence>
<reference evidence="4 6" key="2">
    <citation type="submission" date="2018-03" db="EMBL/GenBank/DDBJ databases">
        <authorList>
            <person name="Fogelqvist J."/>
        </authorList>
    </citation>
    <scope>NUCLEOTIDE SEQUENCE [LARGE SCALE GENOMIC DNA]</scope>
</reference>
<dbReference type="Proteomes" id="UP000290189">
    <property type="component" value="Unassembled WGS sequence"/>
</dbReference>